<name>A0A1J9RG96_9PEZI</name>
<sequence>MDFNTNGPHLAPHNHQYPPPQGSPSPAYPQYSTAIDPTLAATPAAQRHFPHNNMAGSSPGFSASPRYSASPSHQQQSNFVPSDRSLPSTDNVSADNIDEIYAAFVLYCNPYFPANNDTTELRKIFKKPPMSDNKIFEPYNLFELLKKLEKGEIKTWIQLALDLGVEPPDVEKGQSTQKVQQYAVRLKGKPHSYYTNIPPLNEPFPQGGRDGVALEEDLAIRGLDPAFKPKRGRKKAEDPDDDDTPPPKRPQLDTSFAFNSGNHPPSAYPNSALPMSAHPDHFANHDPWTAASMGTPNANQRGLTPNSALNTAGAPHMRWQVNSHHDNPSTPHPLSAVSPMTERPLDSAFDEPISAVTPGSRKPRRRHGPAVSSAWPSSGSVSGGKLRGRPPQNRSVRDGPYVTFPANPHTKEQQTVDITRTTPDPTSASVQLLEAAQGQVQVPGQSQGPQNPAPVSGPSSGPVPNQQARFPPTPASATQSGPSPVHSRAGQRLSLQVPQHTGGPVHLVTPTVLVNGESNSPDKQPASAEAATELPKVTREMLKRLLAADLLRADLSGRKRMRGHEAKDLADALLTQLSSQNEANGAGEGEANQGLANWLGFSTHLGLGHSPVPSGIKKIDVQKYRVSEDGYESPIDADDGGREDSDLALGVGSKIKETFDVSWSLTMGSCTGKFSVKGLMIESKGAGENEEKDGKESLSRNGQEKSLEERVKELEAQLKGKDREVHLWRQRVLEAVL</sequence>
<feature type="region of interest" description="Disordered" evidence="1">
    <location>
        <begin position="1"/>
        <end position="32"/>
    </location>
</feature>
<comment type="caution">
    <text evidence="2">The sequence shown here is derived from an EMBL/GenBank/DDBJ whole genome shotgun (WGS) entry which is preliminary data.</text>
</comment>
<evidence type="ECO:0000313" key="3">
    <source>
        <dbReference type="Proteomes" id="UP000183809"/>
    </source>
</evidence>
<dbReference type="OrthoDB" id="2104370at2759"/>
<dbReference type="GeneID" id="31016670"/>
<accession>A0A1J9RG96</accession>
<feature type="compositionally biased region" description="Low complexity" evidence="1">
    <location>
        <begin position="369"/>
        <end position="384"/>
    </location>
</feature>
<feature type="compositionally biased region" description="Polar residues" evidence="1">
    <location>
        <begin position="252"/>
        <end position="263"/>
    </location>
</feature>
<feature type="compositionally biased region" description="Polar residues" evidence="1">
    <location>
        <begin position="54"/>
        <end position="91"/>
    </location>
</feature>
<reference evidence="2 3" key="1">
    <citation type="submission" date="2016-10" db="EMBL/GenBank/DDBJ databases">
        <title>Proteomics and genomics reveal pathogen-plant mechanisms compatible with a hemibiotrophic lifestyle of Diplodia corticola.</title>
        <authorList>
            <person name="Fernandes I."/>
            <person name="De Jonge R."/>
            <person name="Van De Peer Y."/>
            <person name="Devreese B."/>
            <person name="Alves A."/>
            <person name="Esteves A.C."/>
        </authorList>
    </citation>
    <scope>NUCLEOTIDE SEQUENCE [LARGE SCALE GENOMIC DNA]</scope>
    <source>
        <strain evidence="2 3">CBS 112549</strain>
    </source>
</reference>
<dbReference type="STRING" id="236234.A0A1J9RG96"/>
<feature type="region of interest" description="Disordered" evidence="1">
    <location>
        <begin position="49"/>
        <end position="91"/>
    </location>
</feature>
<proteinExistence type="predicted"/>
<dbReference type="PANTHER" id="PTHR42048:SF1">
    <property type="entry name" value="ARS-BINDING PROTEIN 2"/>
    <property type="match status" value="1"/>
</dbReference>
<gene>
    <name evidence="2" type="ORF">BKCO1_4700056</name>
</gene>
<dbReference type="PANTHER" id="PTHR42048">
    <property type="entry name" value="ARS-BINDING PROTEIN 2"/>
    <property type="match status" value="1"/>
</dbReference>
<feature type="compositionally biased region" description="Low complexity" evidence="1">
    <location>
        <begin position="438"/>
        <end position="464"/>
    </location>
</feature>
<feature type="compositionally biased region" description="Pro residues" evidence="1">
    <location>
        <begin position="17"/>
        <end position="27"/>
    </location>
</feature>
<evidence type="ECO:0000313" key="2">
    <source>
        <dbReference type="EMBL" id="OJD31563.1"/>
    </source>
</evidence>
<dbReference type="AlphaFoldDB" id="A0A1J9RG96"/>
<feature type="region of interest" description="Disordered" evidence="1">
    <location>
        <begin position="685"/>
        <end position="707"/>
    </location>
</feature>
<dbReference type="EMBL" id="MNUE01000047">
    <property type="protein sequence ID" value="OJD31563.1"/>
    <property type="molecule type" value="Genomic_DNA"/>
</dbReference>
<feature type="compositionally biased region" description="Polar residues" evidence="1">
    <location>
        <begin position="415"/>
        <end position="425"/>
    </location>
</feature>
<protein>
    <submittedName>
        <fullName evidence="2">Ars binding protein 2</fullName>
    </submittedName>
</protein>
<dbReference type="Proteomes" id="UP000183809">
    <property type="component" value="Unassembled WGS sequence"/>
</dbReference>
<feature type="compositionally biased region" description="Polar residues" evidence="1">
    <location>
        <begin position="292"/>
        <end position="310"/>
    </location>
</feature>
<keyword evidence="3" id="KW-1185">Reference proteome</keyword>
<dbReference type="RefSeq" id="XP_020127823.1">
    <property type="nucleotide sequence ID" value="XM_020276409.1"/>
</dbReference>
<feature type="region of interest" description="Disordered" evidence="1">
    <location>
        <begin position="438"/>
        <end position="490"/>
    </location>
</feature>
<dbReference type="Pfam" id="PF09441">
    <property type="entry name" value="Abp2"/>
    <property type="match status" value="1"/>
</dbReference>
<organism evidence="2 3">
    <name type="scientific">Diplodia corticola</name>
    <dbReference type="NCBI Taxonomy" id="236234"/>
    <lineage>
        <taxon>Eukaryota</taxon>
        <taxon>Fungi</taxon>
        <taxon>Dikarya</taxon>
        <taxon>Ascomycota</taxon>
        <taxon>Pezizomycotina</taxon>
        <taxon>Dothideomycetes</taxon>
        <taxon>Dothideomycetes incertae sedis</taxon>
        <taxon>Botryosphaeriales</taxon>
        <taxon>Botryosphaeriaceae</taxon>
        <taxon>Diplodia</taxon>
    </lineage>
</organism>
<dbReference type="InterPro" id="IPR018562">
    <property type="entry name" value="ARS-binding_2"/>
</dbReference>
<dbReference type="GO" id="GO:0003688">
    <property type="term" value="F:DNA replication origin binding"/>
    <property type="evidence" value="ECO:0007669"/>
    <property type="project" value="TreeGrafter"/>
</dbReference>
<evidence type="ECO:0000256" key="1">
    <source>
        <dbReference type="SAM" id="MobiDB-lite"/>
    </source>
</evidence>
<feature type="region of interest" description="Disordered" evidence="1">
    <location>
        <begin position="221"/>
        <end position="425"/>
    </location>
</feature>